<dbReference type="InterPro" id="IPR017832">
    <property type="entry name" value="Glyco_trans_2_hopen-assoc_HpnB"/>
</dbReference>
<dbReference type="PANTHER" id="PTHR43646:SF3">
    <property type="entry name" value="SLR1566 PROTEIN"/>
    <property type="match status" value="1"/>
</dbReference>
<dbReference type="Proteomes" id="UP000824988">
    <property type="component" value="Chromosome"/>
</dbReference>
<reference evidence="2" key="1">
    <citation type="submission" date="2019-06" db="EMBL/GenBank/DDBJ databases">
        <title>Complete genome sequence of Methylogaea oryzae strain JCM16910.</title>
        <authorList>
            <person name="Asakawa S."/>
        </authorList>
    </citation>
    <scope>NUCLEOTIDE SEQUENCE</scope>
    <source>
        <strain evidence="2">E10</strain>
    </source>
</reference>
<proteinExistence type="predicted"/>
<keyword evidence="1" id="KW-0472">Membrane</keyword>
<keyword evidence="3" id="KW-1185">Reference proteome</keyword>
<feature type="transmembrane region" description="Helical" evidence="1">
    <location>
        <begin position="276"/>
        <end position="296"/>
    </location>
</feature>
<dbReference type="InterPro" id="IPR029044">
    <property type="entry name" value="Nucleotide-diphossugar_trans"/>
</dbReference>
<keyword evidence="1" id="KW-1133">Transmembrane helix</keyword>
<dbReference type="RefSeq" id="WP_054773113.1">
    <property type="nucleotide sequence ID" value="NZ_AP019782.1"/>
</dbReference>
<dbReference type="KEGG" id="moz:MoryE10_13380"/>
<evidence type="ECO:0000313" key="2">
    <source>
        <dbReference type="EMBL" id="BBL70732.1"/>
    </source>
</evidence>
<organism evidence="2 3">
    <name type="scientific">Methylogaea oryzae</name>
    <dbReference type="NCBI Taxonomy" id="1295382"/>
    <lineage>
        <taxon>Bacteria</taxon>
        <taxon>Pseudomonadati</taxon>
        <taxon>Pseudomonadota</taxon>
        <taxon>Gammaproteobacteria</taxon>
        <taxon>Methylococcales</taxon>
        <taxon>Methylococcaceae</taxon>
        <taxon>Methylogaea</taxon>
    </lineage>
</organism>
<evidence type="ECO:0000313" key="3">
    <source>
        <dbReference type="Proteomes" id="UP000824988"/>
    </source>
</evidence>
<accession>A0A8D4VNG7</accession>
<dbReference type="NCBIfam" id="TIGR03469">
    <property type="entry name" value="HpnB"/>
    <property type="match status" value="1"/>
</dbReference>
<gene>
    <name evidence="2" type="ORF">MoryE10_13380</name>
</gene>
<evidence type="ECO:0000256" key="1">
    <source>
        <dbReference type="SAM" id="Phobius"/>
    </source>
</evidence>
<dbReference type="Gene3D" id="3.90.550.10">
    <property type="entry name" value="Spore Coat Polysaccharide Biosynthesis Protein SpsA, Chain A"/>
    <property type="match status" value="1"/>
</dbReference>
<dbReference type="EMBL" id="AP019782">
    <property type="protein sequence ID" value="BBL70732.1"/>
    <property type="molecule type" value="Genomic_DNA"/>
</dbReference>
<dbReference type="AlphaFoldDB" id="A0A8D4VNG7"/>
<sequence>MTEGLSMLAALAALFWLAIVVLPWQPWRNREVLEAEAGEGDADLSDITVVIPARNEAEVIATTLGALAAQGRRLKVVVVDDASSDDTAAVARQVQGLDLRVMQSQPLPPGWSGKLWALEQACGSVATPLTLLLDADIRLEPGMLPTLRRKMRSEGVHFVSLMATLRMDGVWEKLLMPAFVYFFKFLYPFALSNSRFKGVAAAAGGCIMLETRLLKDIGGFGVIREALIDDCSLARTVKGAGNRTWIGLSRSVVSLRSYDRLSEIWDMVARTAYTQLRYSVVLLLLCTAFMFVLFWLPPLGLLAGGATAKVSFLAYGLMALLYWPTLAFYGRSPWWAWAMPFIAALYMAMTWTSAIRYWRGVRSRWKGRVYE</sequence>
<dbReference type="Pfam" id="PF13641">
    <property type="entry name" value="Glyco_tranf_2_3"/>
    <property type="match status" value="1"/>
</dbReference>
<feature type="transmembrane region" description="Helical" evidence="1">
    <location>
        <begin position="335"/>
        <end position="358"/>
    </location>
</feature>
<keyword evidence="2" id="KW-0808">Transferase</keyword>
<dbReference type="PANTHER" id="PTHR43646">
    <property type="entry name" value="GLYCOSYLTRANSFERASE"/>
    <property type="match status" value="1"/>
</dbReference>
<keyword evidence="1" id="KW-0812">Transmembrane</keyword>
<dbReference type="SUPFAM" id="SSF53448">
    <property type="entry name" value="Nucleotide-diphospho-sugar transferases"/>
    <property type="match status" value="1"/>
</dbReference>
<dbReference type="GO" id="GO:0016740">
    <property type="term" value="F:transferase activity"/>
    <property type="evidence" value="ECO:0007669"/>
    <property type="project" value="UniProtKB-KW"/>
</dbReference>
<protein>
    <submittedName>
        <fullName evidence="2">Glycosyl transferase family 2</fullName>
    </submittedName>
</protein>
<feature type="transmembrane region" description="Helical" evidence="1">
    <location>
        <begin position="308"/>
        <end position="329"/>
    </location>
</feature>
<name>A0A8D4VNG7_9GAMM</name>